<dbReference type="EMBL" id="RBRS01000145">
    <property type="protein sequence ID" value="RMR20357.1"/>
    <property type="molecule type" value="Genomic_DNA"/>
</dbReference>
<reference evidence="1 2" key="1">
    <citation type="submission" date="2018-08" db="EMBL/GenBank/DDBJ databases">
        <title>Recombination of ecologically and evolutionarily significant loci maintains genetic cohesion in the Pseudomonas syringae species complex.</title>
        <authorList>
            <person name="Dillon M."/>
            <person name="Thakur S."/>
            <person name="Almeida R.N.D."/>
            <person name="Weir B.S."/>
            <person name="Guttman D.S."/>
        </authorList>
    </citation>
    <scope>NUCLEOTIDE SEQUENCE [LARGE SCALE GENOMIC DNA]</scope>
    <source>
        <strain evidence="1 2">ICMP 5931</strain>
    </source>
</reference>
<dbReference type="RefSeq" id="WP_099160507.1">
    <property type="nucleotide sequence ID" value="NZ_RBRS01000145.1"/>
</dbReference>
<evidence type="ECO:0000313" key="2">
    <source>
        <dbReference type="Proteomes" id="UP000271097"/>
    </source>
</evidence>
<dbReference type="AlphaFoldDB" id="A0A3M4SZN3"/>
<evidence type="ECO:0000313" key="1">
    <source>
        <dbReference type="EMBL" id="RMR20357.1"/>
    </source>
</evidence>
<protein>
    <submittedName>
        <fullName evidence="1">Uncharacterized protein</fullName>
    </submittedName>
</protein>
<proteinExistence type="predicted"/>
<dbReference type="Proteomes" id="UP000271097">
    <property type="component" value="Unassembled WGS sequence"/>
</dbReference>
<name>A0A3M4SZN3_PSEA0</name>
<sequence length="73" mass="8229">MKKPELNNGDHENMDAFLGHVLDEYKSGKITKETGVGALAHVMAALDQDNYEEARSWFRQGRSFLSKEPFTNG</sequence>
<accession>A0A3M4SZN3</accession>
<comment type="caution">
    <text evidence="1">The sequence shown here is derived from an EMBL/GenBank/DDBJ whole genome shotgun (WGS) entry which is preliminary data.</text>
</comment>
<organism evidence="1 2">
    <name type="scientific">Pseudomonas amygdali pv. ulmi</name>
    <dbReference type="NCBI Taxonomy" id="251720"/>
    <lineage>
        <taxon>Bacteria</taxon>
        <taxon>Pseudomonadati</taxon>
        <taxon>Pseudomonadota</taxon>
        <taxon>Gammaproteobacteria</taxon>
        <taxon>Pseudomonadales</taxon>
        <taxon>Pseudomonadaceae</taxon>
        <taxon>Pseudomonas</taxon>
        <taxon>Pseudomonas amygdali</taxon>
    </lineage>
</organism>
<gene>
    <name evidence="1" type="ORF">ALP90_200209</name>
</gene>